<evidence type="ECO:0000313" key="1">
    <source>
        <dbReference type="EMBL" id="NYI41171.1"/>
    </source>
</evidence>
<gene>
    <name evidence="1" type="ORF">BKA03_001290</name>
</gene>
<dbReference type="AlphaFoldDB" id="A0A7Y9ZD51"/>
<protein>
    <recommendedName>
        <fullName evidence="3">SPOR domain-containing protein</fullName>
    </recommendedName>
</protein>
<reference evidence="1 2" key="1">
    <citation type="submission" date="2020-07" db="EMBL/GenBank/DDBJ databases">
        <title>Sequencing the genomes of 1000 actinobacteria strains.</title>
        <authorList>
            <person name="Klenk H.-P."/>
        </authorList>
    </citation>
    <scope>NUCLEOTIDE SEQUENCE [LARGE SCALE GENOMIC DNA]</scope>
    <source>
        <strain evidence="1 2">DSM 19970</strain>
    </source>
</reference>
<evidence type="ECO:0000313" key="2">
    <source>
        <dbReference type="Proteomes" id="UP000547973"/>
    </source>
</evidence>
<proteinExistence type="predicted"/>
<name>A0A7Y9ZD51_9MICO</name>
<accession>A0A7Y9ZD51</accession>
<keyword evidence="2" id="KW-1185">Reference proteome</keyword>
<dbReference type="OrthoDB" id="3268477at2"/>
<evidence type="ECO:0008006" key="3">
    <source>
        <dbReference type="Google" id="ProtNLM"/>
    </source>
</evidence>
<dbReference type="RefSeq" id="WP_062074982.1">
    <property type="nucleotide sequence ID" value="NZ_BBRC01000005.1"/>
</dbReference>
<sequence length="65" mass="7462">MEQHRDKIEYFFNTTTGLVEEGRQSSWEHLLGPFATPEAASHALEIVAKRSAAWDDEDKAWRGED</sequence>
<organism evidence="1 2">
    <name type="scientific">Demequina lutea</name>
    <dbReference type="NCBI Taxonomy" id="431489"/>
    <lineage>
        <taxon>Bacteria</taxon>
        <taxon>Bacillati</taxon>
        <taxon>Actinomycetota</taxon>
        <taxon>Actinomycetes</taxon>
        <taxon>Micrococcales</taxon>
        <taxon>Demequinaceae</taxon>
        <taxon>Demequina</taxon>
    </lineage>
</organism>
<dbReference type="EMBL" id="JACBZO010000001">
    <property type="protein sequence ID" value="NYI41171.1"/>
    <property type="molecule type" value="Genomic_DNA"/>
</dbReference>
<dbReference type="Proteomes" id="UP000547973">
    <property type="component" value="Unassembled WGS sequence"/>
</dbReference>
<comment type="caution">
    <text evidence="1">The sequence shown here is derived from an EMBL/GenBank/DDBJ whole genome shotgun (WGS) entry which is preliminary data.</text>
</comment>